<dbReference type="STRING" id="9823.ENSSSCP00000009621"/>
<dbReference type="Gene3D" id="2.40.10.10">
    <property type="entry name" value="Trypsin-like serine proteases"/>
    <property type="match status" value="1"/>
</dbReference>
<dbReference type="PROSITE" id="PS00134">
    <property type="entry name" value="TRYPSIN_HIS"/>
    <property type="match status" value="1"/>
</dbReference>
<gene>
    <name evidence="7" type="primary">PRSS48</name>
</gene>
<evidence type="ECO:0000313" key="8">
    <source>
        <dbReference type="Proteomes" id="UP000008227"/>
    </source>
</evidence>
<accession>A0A4X1SN55</accession>
<dbReference type="ExpressionAtlas" id="A0A4X1SN55">
    <property type="expression patterns" value="baseline"/>
</dbReference>
<comment type="catalytic activity">
    <reaction evidence="3">
        <text>Preferential cleavage: Arg-|-Xaa, Lys-|-Xaa, but with more restricted specificity than trypsin.</text>
        <dbReference type="EC" id="3.4.21.59"/>
    </reaction>
</comment>
<evidence type="ECO:0000313" key="7">
    <source>
        <dbReference type="Ensembl" id="ENSSSCP00000009621.4"/>
    </source>
</evidence>
<dbReference type="FunFam" id="2.40.10.10:FF:000039">
    <property type="entry name" value="Brain-specific serine protease 4"/>
    <property type="match status" value="1"/>
</dbReference>
<keyword evidence="2" id="KW-1015">Disulfide bond</keyword>
<dbReference type="SMART" id="SM00020">
    <property type="entry name" value="Tryp_SPc"/>
    <property type="match status" value="1"/>
</dbReference>
<evidence type="ECO:0000256" key="1">
    <source>
        <dbReference type="ARBA" id="ARBA00011881"/>
    </source>
</evidence>
<dbReference type="InterPro" id="IPR009003">
    <property type="entry name" value="Peptidase_S1_PA"/>
</dbReference>
<sequence length="322" mass="35745">MGPAGCVFPLLLLLVCGRPVYSSRIVGGQDAADKRWPWQVSLHLGQTHICGGSLISDRWILTAAHCLHMTWIPFLYTVWLGSNNLASSEGVKYHVFRVVIHPKYHDTIGDIALLRLFSRVTYTSSIRPICLPNIKQQLTIPDSCWVTGWGKLKHEGSKYPTRLQEAEISIIEHLACEKIYNPVGILLPQTKWVIQESMICAADPAKKKDTCQGDSGGPLACHIDGVWIQIGVSSWGIECADLFPGVYTNVTYYQKWIITIISRAEVLRANNLDLSDFVFLIILLSLALLGPSCASGRHLLRRVGGMVGWEGNAWRISPRGGE</sequence>
<evidence type="ECO:0000259" key="6">
    <source>
        <dbReference type="PROSITE" id="PS50240"/>
    </source>
</evidence>
<dbReference type="SUPFAM" id="SSF50494">
    <property type="entry name" value="Trypsin-like serine proteases"/>
    <property type="match status" value="1"/>
</dbReference>
<dbReference type="PROSITE" id="PS00135">
    <property type="entry name" value="TRYPSIN_SER"/>
    <property type="match status" value="1"/>
</dbReference>
<dbReference type="InterPro" id="IPR001254">
    <property type="entry name" value="Trypsin_dom"/>
</dbReference>
<comment type="subunit">
    <text evidence="1">Homotetramer.</text>
</comment>
<dbReference type="SMR" id="A0A4X1SN55"/>
<dbReference type="PROSITE" id="PS50240">
    <property type="entry name" value="TRYPSIN_DOM"/>
    <property type="match status" value="1"/>
</dbReference>
<dbReference type="PANTHER" id="PTHR24253">
    <property type="entry name" value="TRANSMEMBRANE PROTEASE SERINE"/>
    <property type="match status" value="1"/>
</dbReference>
<feature type="domain" description="Peptidase S1" evidence="6">
    <location>
        <begin position="25"/>
        <end position="262"/>
    </location>
</feature>
<proteinExistence type="predicted"/>
<dbReference type="HOGENOM" id="CLU_004497_3_0_1"/>
<keyword evidence="8" id="KW-1185">Reference proteome</keyword>
<dbReference type="GO" id="GO:0008236">
    <property type="term" value="F:serine-type peptidase activity"/>
    <property type="evidence" value="ECO:0000318"/>
    <property type="project" value="GO_Central"/>
</dbReference>
<dbReference type="GO" id="GO:0004252">
    <property type="term" value="F:serine-type endopeptidase activity"/>
    <property type="evidence" value="ECO:0007669"/>
    <property type="project" value="UniProtKB-EC"/>
</dbReference>
<dbReference type="AlphaFoldDB" id="A0A4X1SN55"/>
<dbReference type="PRINTS" id="PR00722">
    <property type="entry name" value="CHYMOTRYPSIN"/>
</dbReference>
<reference evidence="8" key="1">
    <citation type="submission" date="2009-11" db="EMBL/GenBank/DDBJ databases">
        <authorList>
            <consortium name="Porcine genome sequencing project"/>
        </authorList>
    </citation>
    <scope>NUCLEOTIDE SEQUENCE [LARGE SCALE GENOMIC DNA]</scope>
    <source>
        <strain evidence="8">Duroc</strain>
    </source>
</reference>
<dbReference type="Pfam" id="PF00089">
    <property type="entry name" value="Trypsin"/>
    <property type="match status" value="1"/>
</dbReference>
<evidence type="ECO:0000256" key="2">
    <source>
        <dbReference type="ARBA" id="ARBA00023157"/>
    </source>
</evidence>
<dbReference type="PANTHER" id="PTHR24253:SF162">
    <property type="entry name" value="SERINE PROTEASE 48"/>
    <property type="match status" value="1"/>
</dbReference>
<dbReference type="InterPro" id="IPR043504">
    <property type="entry name" value="Peptidase_S1_PA_chymotrypsin"/>
</dbReference>
<evidence type="ECO:0000256" key="3">
    <source>
        <dbReference type="ARBA" id="ARBA00050838"/>
    </source>
</evidence>
<dbReference type="Proteomes" id="UP000008227">
    <property type="component" value="Chromosome 8"/>
</dbReference>
<comment type="function">
    <text evidence="4">Tryptase is the major neutral protease present in mast cells and is secreted upon the coupled activation-degranulation response of this cell type.</text>
</comment>
<accession>F1RS93</accession>
<dbReference type="GeneTree" id="ENSGT00940000160791"/>
<dbReference type="GO" id="GO:0006508">
    <property type="term" value="P:proteolysis"/>
    <property type="evidence" value="ECO:0007669"/>
    <property type="project" value="InterPro"/>
</dbReference>
<dbReference type="InterPro" id="IPR018114">
    <property type="entry name" value="TRYPSIN_HIS"/>
</dbReference>
<dbReference type="PaxDb" id="9823-ENSSSCP00000009621"/>
<reference evidence="7" key="2">
    <citation type="journal article" date="2020" name="Gigascience">
        <title>An improved pig reference genome sequence to enable pig genetics and genomics research.</title>
        <authorList>
            <person name="Warr A."/>
            <person name="Affara N."/>
            <person name="Aken B."/>
            <person name="Beiki H."/>
            <person name="Bickhart D.M."/>
            <person name="Billis K."/>
            <person name="Chow W."/>
            <person name="Eory L."/>
            <person name="Finlayson H.A."/>
            <person name="Flicek P."/>
            <person name="Giron C.G."/>
            <person name="Griffin D.K."/>
            <person name="Hall R."/>
            <person name="Hannum G."/>
            <person name="Hourlier T."/>
            <person name="Howe K."/>
            <person name="Hume D.A."/>
            <person name="Izuogu O."/>
            <person name="Kim K."/>
            <person name="Koren S."/>
            <person name="Liu H."/>
            <person name="Manchanda N."/>
            <person name="Martin F.J."/>
            <person name="Nonneman D.J."/>
            <person name="O'Connor R.E."/>
            <person name="Phillippy A.M."/>
            <person name="Rohrer G.A."/>
            <person name="Rosen B.D."/>
            <person name="Rund L.A."/>
            <person name="Sargent C.A."/>
            <person name="Schook L.B."/>
            <person name="Schroeder S.G."/>
            <person name="Schwartz A.S."/>
            <person name="Skinner B.M."/>
            <person name="Talbot R."/>
            <person name="Tseng E."/>
            <person name="Tuggle C.K."/>
            <person name="Watson M."/>
            <person name="Smith T.P.L."/>
            <person name="Archibald A.L."/>
        </authorList>
    </citation>
    <scope>NUCLEOTIDE SEQUENCE [LARGE SCALE GENOMIC DNA]</scope>
    <source>
        <strain evidence="7">Duroc</strain>
    </source>
</reference>
<evidence type="ECO:0000256" key="4">
    <source>
        <dbReference type="ARBA" id="ARBA00054350"/>
    </source>
</evidence>
<dbReference type="EC" id="3.4.21.59" evidence="5"/>
<name>A0A4X1SN55_PIG</name>
<dbReference type="CDD" id="cd00190">
    <property type="entry name" value="Tryp_SPc"/>
    <property type="match status" value="1"/>
</dbReference>
<reference evidence="7" key="3">
    <citation type="submission" date="2025-08" db="UniProtKB">
        <authorList>
            <consortium name="Ensembl"/>
        </authorList>
    </citation>
    <scope>IDENTIFICATION</scope>
</reference>
<reference evidence="7" key="4">
    <citation type="submission" date="2025-09" db="UniProtKB">
        <authorList>
            <consortium name="Ensembl"/>
        </authorList>
    </citation>
    <scope>IDENTIFICATION</scope>
</reference>
<dbReference type="InterPro" id="IPR033116">
    <property type="entry name" value="TRYPSIN_SER"/>
</dbReference>
<protein>
    <recommendedName>
        <fullName evidence="5">tryptase</fullName>
        <ecNumber evidence="5">3.4.21.59</ecNumber>
    </recommendedName>
</protein>
<organism evidence="7 8">
    <name type="scientific">Sus scrofa</name>
    <name type="common">Pig</name>
    <dbReference type="NCBI Taxonomy" id="9823"/>
    <lineage>
        <taxon>Eukaryota</taxon>
        <taxon>Metazoa</taxon>
        <taxon>Chordata</taxon>
        <taxon>Craniata</taxon>
        <taxon>Vertebrata</taxon>
        <taxon>Euteleostomi</taxon>
        <taxon>Mammalia</taxon>
        <taxon>Eutheria</taxon>
        <taxon>Laurasiatheria</taxon>
        <taxon>Artiodactyla</taxon>
        <taxon>Suina</taxon>
        <taxon>Suidae</taxon>
        <taxon>Sus</taxon>
    </lineage>
</organism>
<dbReference type="InterPro" id="IPR001314">
    <property type="entry name" value="Peptidase_S1A"/>
</dbReference>
<dbReference type="Ensembl" id="ENSSSCT00000009876.4">
    <property type="protein sequence ID" value="ENSSSCP00000009621.4"/>
    <property type="gene ID" value="ENSSSCG00000009017.4"/>
</dbReference>
<evidence type="ECO:0000256" key="5">
    <source>
        <dbReference type="ARBA" id="ARBA00066748"/>
    </source>
</evidence>